<dbReference type="GO" id="GO:0016020">
    <property type="term" value="C:membrane"/>
    <property type="evidence" value="ECO:0007669"/>
    <property type="project" value="UniProtKB-SubCell"/>
</dbReference>
<dbReference type="GO" id="GO:0004497">
    <property type="term" value="F:monooxygenase activity"/>
    <property type="evidence" value="ECO:0007669"/>
    <property type="project" value="UniProtKB-KW"/>
</dbReference>
<feature type="region of interest" description="Disordered" evidence="16">
    <location>
        <begin position="476"/>
        <end position="500"/>
    </location>
</feature>
<comment type="cofactor">
    <cofactor evidence="1 14">
        <name>heme</name>
        <dbReference type="ChEBI" id="CHEBI:30413"/>
    </cofactor>
</comment>
<keyword evidence="11 15" id="KW-0503">Monooxygenase</keyword>
<proteinExistence type="inferred from homology"/>
<evidence type="ECO:0000256" key="17">
    <source>
        <dbReference type="SAM" id="SignalP"/>
    </source>
</evidence>
<dbReference type="EMBL" id="JARKIF010000021">
    <property type="protein sequence ID" value="KAJ7617068.1"/>
    <property type="molecule type" value="Genomic_DNA"/>
</dbReference>
<evidence type="ECO:0000256" key="3">
    <source>
        <dbReference type="ARBA" id="ARBA00005179"/>
    </source>
</evidence>
<evidence type="ECO:0000256" key="16">
    <source>
        <dbReference type="SAM" id="MobiDB-lite"/>
    </source>
</evidence>
<dbReference type="InterPro" id="IPR017972">
    <property type="entry name" value="Cyt_P450_CS"/>
</dbReference>
<evidence type="ECO:0000256" key="9">
    <source>
        <dbReference type="ARBA" id="ARBA00023002"/>
    </source>
</evidence>
<reference evidence="18" key="1">
    <citation type="submission" date="2023-03" db="EMBL/GenBank/DDBJ databases">
        <title>Massive genome expansion in bonnet fungi (Mycena s.s.) driven by repeated elements and novel gene families across ecological guilds.</title>
        <authorList>
            <consortium name="Lawrence Berkeley National Laboratory"/>
            <person name="Harder C.B."/>
            <person name="Miyauchi S."/>
            <person name="Viragh M."/>
            <person name="Kuo A."/>
            <person name="Thoen E."/>
            <person name="Andreopoulos B."/>
            <person name="Lu D."/>
            <person name="Skrede I."/>
            <person name="Drula E."/>
            <person name="Henrissat B."/>
            <person name="Morin E."/>
            <person name="Kohler A."/>
            <person name="Barry K."/>
            <person name="LaButti K."/>
            <person name="Morin E."/>
            <person name="Salamov A."/>
            <person name="Lipzen A."/>
            <person name="Mereny Z."/>
            <person name="Hegedus B."/>
            <person name="Baldrian P."/>
            <person name="Stursova M."/>
            <person name="Weitz H."/>
            <person name="Taylor A."/>
            <person name="Grigoriev I.V."/>
            <person name="Nagy L.G."/>
            <person name="Martin F."/>
            <person name="Kauserud H."/>
        </authorList>
    </citation>
    <scope>NUCLEOTIDE SEQUENCE</scope>
    <source>
        <strain evidence="18">9284</strain>
    </source>
</reference>
<feature type="compositionally biased region" description="Basic and acidic residues" evidence="16">
    <location>
        <begin position="486"/>
        <end position="500"/>
    </location>
</feature>
<evidence type="ECO:0000313" key="18">
    <source>
        <dbReference type="EMBL" id="KAJ7617068.1"/>
    </source>
</evidence>
<evidence type="ECO:0000256" key="2">
    <source>
        <dbReference type="ARBA" id="ARBA00004167"/>
    </source>
</evidence>
<keyword evidence="7 14" id="KW-0479">Metal-binding</keyword>
<organism evidence="18 19">
    <name type="scientific">Roridomyces roridus</name>
    <dbReference type="NCBI Taxonomy" id="1738132"/>
    <lineage>
        <taxon>Eukaryota</taxon>
        <taxon>Fungi</taxon>
        <taxon>Dikarya</taxon>
        <taxon>Basidiomycota</taxon>
        <taxon>Agaricomycotina</taxon>
        <taxon>Agaricomycetes</taxon>
        <taxon>Agaricomycetidae</taxon>
        <taxon>Agaricales</taxon>
        <taxon>Marasmiineae</taxon>
        <taxon>Mycenaceae</taxon>
        <taxon>Roridomyces</taxon>
    </lineage>
</organism>
<dbReference type="SUPFAM" id="SSF48264">
    <property type="entry name" value="Cytochrome P450"/>
    <property type="match status" value="1"/>
</dbReference>
<dbReference type="GO" id="GO:0020037">
    <property type="term" value="F:heme binding"/>
    <property type="evidence" value="ECO:0007669"/>
    <property type="project" value="InterPro"/>
</dbReference>
<dbReference type="PANTHER" id="PTHR46300">
    <property type="entry name" value="P450, PUTATIVE (EUROFUNG)-RELATED-RELATED"/>
    <property type="match status" value="1"/>
</dbReference>
<keyword evidence="8" id="KW-1133">Transmembrane helix</keyword>
<dbReference type="PANTHER" id="PTHR46300:SF2">
    <property type="entry name" value="CYTOCHROME P450 MONOOXYGENASE ALNH-RELATED"/>
    <property type="match status" value="1"/>
</dbReference>
<comment type="subcellular location">
    <subcellularLocation>
        <location evidence="2">Membrane</location>
        <topology evidence="2">Single-pass membrane protein</topology>
    </subcellularLocation>
</comment>
<dbReference type="CDD" id="cd11065">
    <property type="entry name" value="CYP64-like"/>
    <property type="match status" value="1"/>
</dbReference>
<keyword evidence="9 15" id="KW-0560">Oxidoreductase</keyword>
<keyword evidence="5 14" id="KW-0349">Heme</keyword>
<evidence type="ECO:0000256" key="15">
    <source>
        <dbReference type="RuleBase" id="RU000461"/>
    </source>
</evidence>
<protein>
    <submittedName>
        <fullName evidence="18">Cytochrome P450</fullName>
    </submittedName>
</protein>
<evidence type="ECO:0000256" key="13">
    <source>
        <dbReference type="ARBA" id="ARBA00023180"/>
    </source>
</evidence>
<dbReference type="InterPro" id="IPR001128">
    <property type="entry name" value="Cyt_P450"/>
</dbReference>
<evidence type="ECO:0000256" key="12">
    <source>
        <dbReference type="ARBA" id="ARBA00023136"/>
    </source>
</evidence>
<gene>
    <name evidence="18" type="ORF">FB45DRAFT_1063616</name>
</gene>
<comment type="caution">
    <text evidence="18">The sequence shown here is derived from an EMBL/GenBank/DDBJ whole genome shotgun (WGS) entry which is preliminary data.</text>
</comment>
<dbReference type="InterPro" id="IPR050364">
    <property type="entry name" value="Cytochrome_P450_fung"/>
</dbReference>
<evidence type="ECO:0000256" key="1">
    <source>
        <dbReference type="ARBA" id="ARBA00001971"/>
    </source>
</evidence>
<sequence length="500" mass="55990">MNLDRKLVLAGLAALAASWFVRKRRSSGSVAVLPPGPKGLPLVGNVFQVPGKHMATYFRRLCEKYGGMVSLNMAGSTFILLGTMDLAKEVMEKRSTKFSDRPTLPIYRYIDPDQIYWAFFSGRTQFVGRKLTGGIMAGVRAGETEALQHFEALTTVNRILDNRGRGWFHEMERTSASAVLSAAFGLGCPTGEEPELKQIIRSLTELVHAVTPSTSIINMLPSLDLLPGPMPWRKWGAEFRRREDELFDKLGDHAKASGMNTWAASFANGDSKSGRDTRRLINIFSIAAIDTTTAQMQSFVLACLLHPSWIGRAQAQIDAVVGEDRMPTFQDRAQLPYVEAVVRETLRWRLPVRMGIPHQSTADDILEYKGQEYFIPKGSIVYAVSWAIEHDENCYENPEEFLPERFLEGQKLKSGYETSAFGFGRRVCPGVPFAERSMWINVAMILWAFDIHKSAHCSYGESDTEFKGEFTNPPLEFPAVFAPRSARREEKRDKSENGAA</sequence>
<dbReference type="GO" id="GO:0016705">
    <property type="term" value="F:oxidoreductase activity, acting on paired donors, with incorporation or reduction of molecular oxygen"/>
    <property type="evidence" value="ECO:0007669"/>
    <property type="project" value="InterPro"/>
</dbReference>
<keyword evidence="13" id="KW-0325">Glycoprotein</keyword>
<keyword evidence="12" id="KW-0472">Membrane</keyword>
<evidence type="ECO:0000256" key="8">
    <source>
        <dbReference type="ARBA" id="ARBA00022989"/>
    </source>
</evidence>
<evidence type="ECO:0000256" key="7">
    <source>
        <dbReference type="ARBA" id="ARBA00022723"/>
    </source>
</evidence>
<evidence type="ECO:0000256" key="14">
    <source>
        <dbReference type="PIRSR" id="PIRSR602401-1"/>
    </source>
</evidence>
<name>A0AAD7FGB2_9AGAR</name>
<comment type="pathway">
    <text evidence="3">Secondary metabolite biosynthesis.</text>
</comment>
<accession>A0AAD7FGB2</accession>
<evidence type="ECO:0000313" key="19">
    <source>
        <dbReference type="Proteomes" id="UP001221142"/>
    </source>
</evidence>
<dbReference type="GO" id="GO:0005506">
    <property type="term" value="F:iron ion binding"/>
    <property type="evidence" value="ECO:0007669"/>
    <property type="project" value="InterPro"/>
</dbReference>
<dbReference type="AlphaFoldDB" id="A0AAD7FGB2"/>
<dbReference type="PRINTS" id="PR00463">
    <property type="entry name" value="EP450I"/>
</dbReference>
<feature type="signal peptide" evidence="17">
    <location>
        <begin position="1"/>
        <end position="18"/>
    </location>
</feature>
<dbReference type="Gene3D" id="1.10.630.10">
    <property type="entry name" value="Cytochrome P450"/>
    <property type="match status" value="1"/>
</dbReference>
<dbReference type="InterPro" id="IPR036396">
    <property type="entry name" value="Cyt_P450_sf"/>
</dbReference>
<feature type="binding site" description="axial binding residue" evidence="14">
    <location>
        <position position="428"/>
    </location>
    <ligand>
        <name>heme</name>
        <dbReference type="ChEBI" id="CHEBI:30413"/>
    </ligand>
    <ligandPart>
        <name>Fe</name>
        <dbReference type="ChEBI" id="CHEBI:18248"/>
    </ligandPart>
</feature>
<evidence type="ECO:0000256" key="10">
    <source>
        <dbReference type="ARBA" id="ARBA00023004"/>
    </source>
</evidence>
<keyword evidence="17" id="KW-0732">Signal</keyword>
<feature type="chain" id="PRO_5042161726" evidence="17">
    <location>
        <begin position="19"/>
        <end position="500"/>
    </location>
</feature>
<keyword evidence="10 14" id="KW-0408">Iron</keyword>
<evidence type="ECO:0000256" key="4">
    <source>
        <dbReference type="ARBA" id="ARBA00010617"/>
    </source>
</evidence>
<dbReference type="InterPro" id="IPR002401">
    <property type="entry name" value="Cyt_P450_E_grp-I"/>
</dbReference>
<dbReference type="Proteomes" id="UP001221142">
    <property type="component" value="Unassembled WGS sequence"/>
</dbReference>
<keyword evidence="19" id="KW-1185">Reference proteome</keyword>
<evidence type="ECO:0000256" key="11">
    <source>
        <dbReference type="ARBA" id="ARBA00023033"/>
    </source>
</evidence>
<keyword evidence="6" id="KW-0812">Transmembrane</keyword>
<dbReference type="Pfam" id="PF00067">
    <property type="entry name" value="p450"/>
    <property type="match status" value="1"/>
</dbReference>
<dbReference type="PROSITE" id="PS00086">
    <property type="entry name" value="CYTOCHROME_P450"/>
    <property type="match status" value="1"/>
</dbReference>
<evidence type="ECO:0000256" key="6">
    <source>
        <dbReference type="ARBA" id="ARBA00022692"/>
    </source>
</evidence>
<comment type="similarity">
    <text evidence="4 15">Belongs to the cytochrome P450 family.</text>
</comment>
<evidence type="ECO:0000256" key="5">
    <source>
        <dbReference type="ARBA" id="ARBA00022617"/>
    </source>
</evidence>